<protein>
    <recommendedName>
        <fullName evidence="4">Translin-associated factor X-interacting protein 1 N-terminal domain-containing protein</fullName>
    </recommendedName>
</protein>
<proteinExistence type="predicted"/>
<evidence type="ECO:0000256" key="3">
    <source>
        <dbReference type="SAM" id="MobiDB-lite"/>
    </source>
</evidence>
<dbReference type="PANTHER" id="PTHR34916">
    <property type="entry name" value="GI:13385330"/>
    <property type="match status" value="1"/>
</dbReference>
<gene>
    <name evidence="5" type="ORF">pdam_00023170</name>
</gene>
<feature type="compositionally biased region" description="Basic and acidic residues" evidence="3">
    <location>
        <begin position="48"/>
        <end position="57"/>
    </location>
</feature>
<dbReference type="EMBL" id="RCHS01002774">
    <property type="protein sequence ID" value="RMX45813.1"/>
    <property type="molecule type" value="Genomic_DNA"/>
</dbReference>
<dbReference type="InterPro" id="IPR032755">
    <property type="entry name" value="TSNAXIP1_N"/>
</dbReference>
<dbReference type="OrthoDB" id="10024479at2759"/>
<feature type="coiled-coil region" evidence="2">
    <location>
        <begin position="352"/>
        <end position="400"/>
    </location>
</feature>
<evidence type="ECO:0000313" key="5">
    <source>
        <dbReference type="EMBL" id="RMX45813.1"/>
    </source>
</evidence>
<sequence>MADEKRKSSSLKNLLETVYEVHRKDIKTYTSGHLNSSKLLKPQHQRHAKWESSDKPPVRLKSPSKLVDLPVRRGELSSTELRHKTMADRLVEFSLGPIRNIALNKSESGPDLAEDFDETVRKKEGKSDKPTKDKTYVEELHLPEIMIPVMKKKESSGEKSKPDDQHHTFVKTYLSYPTKADQFESFKKFGDQVMNLGDAHDRGVLTGERSVRNLEHRLAKQLASLETSSQKGPNFHRLQIYDRCLAEIIAESKTFGPLLQRIKDEYDSYLTYLLDTQKPLAKLLREEEQKAAEDLKAVTVEPQAKVSVHIEEVPKDLEEQVEDLHAQILSQLDCIDDIKRHQKEYCIPITVCQHLEQCVKETEVDIQKLLKQNEFLEQTIKELEEELQSMLDRSKVQEIDARKLWRRINTSEVVRLSKKERKDSLK</sequence>
<evidence type="ECO:0000313" key="6">
    <source>
        <dbReference type="Proteomes" id="UP000275408"/>
    </source>
</evidence>
<feature type="region of interest" description="Disordered" evidence="3">
    <location>
        <begin position="32"/>
        <end position="64"/>
    </location>
</feature>
<feature type="region of interest" description="Disordered" evidence="3">
    <location>
        <begin position="105"/>
        <end position="132"/>
    </location>
</feature>
<dbReference type="Pfam" id="PF15739">
    <property type="entry name" value="TSNAXIP1_N"/>
    <property type="match status" value="1"/>
</dbReference>
<feature type="compositionally biased region" description="Basic and acidic residues" evidence="3">
    <location>
        <begin position="118"/>
        <end position="132"/>
    </location>
</feature>
<keyword evidence="6" id="KW-1185">Reference proteome</keyword>
<dbReference type="PANTHER" id="PTHR34916:SF1">
    <property type="entry name" value="GI:13385330"/>
    <property type="match status" value="1"/>
</dbReference>
<dbReference type="Proteomes" id="UP000275408">
    <property type="component" value="Unassembled WGS sequence"/>
</dbReference>
<organism evidence="5 6">
    <name type="scientific">Pocillopora damicornis</name>
    <name type="common">Cauliflower coral</name>
    <name type="synonym">Millepora damicornis</name>
    <dbReference type="NCBI Taxonomy" id="46731"/>
    <lineage>
        <taxon>Eukaryota</taxon>
        <taxon>Metazoa</taxon>
        <taxon>Cnidaria</taxon>
        <taxon>Anthozoa</taxon>
        <taxon>Hexacorallia</taxon>
        <taxon>Scleractinia</taxon>
        <taxon>Astrocoeniina</taxon>
        <taxon>Pocilloporidae</taxon>
        <taxon>Pocillopora</taxon>
    </lineage>
</organism>
<keyword evidence="1 2" id="KW-0175">Coiled coil</keyword>
<name>A0A3M6TWL4_POCDA</name>
<feature type="domain" description="Translin-associated factor X-interacting protein 1 N-terminal" evidence="4">
    <location>
        <begin position="216"/>
        <end position="313"/>
    </location>
</feature>
<evidence type="ECO:0000256" key="1">
    <source>
        <dbReference type="ARBA" id="ARBA00023054"/>
    </source>
</evidence>
<dbReference type="STRING" id="46731.A0A3M6TWL4"/>
<reference evidence="5 6" key="1">
    <citation type="journal article" date="2018" name="Sci. Rep.">
        <title>Comparative analysis of the Pocillopora damicornis genome highlights role of immune system in coral evolution.</title>
        <authorList>
            <person name="Cunning R."/>
            <person name="Bay R.A."/>
            <person name="Gillette P."/>
            <person name="Baker A.C."/>
            <person name="Traylor-Knowles N."/>
        </authorList>
    </citation>
    <scope>NUCLEOTIDE SEQUENCE [LARGE SCALE GENOMIC DNA]</scope>
    <source>
        <strain evidence="5">RSMAS</strain>
        <tissue evidence="5">Whole animal</tissue>
    </source>
</reference>
<accession>A0A3M6TWL4</accession>
<dbReference type="AlphaFoldDB" id="A0A3M6TWL4"/>
<comment type="caution">
    <text evidence="5">The sequence shown here is derived from an EMBL/GenBank/DDBJ whole genome shotgun (WGS) entry which is preliminary data.</text>
</comment>
<evidence type="ECO:0000256" key="2">
    <source>
        <dbReference type="SAM" id="Coils"/>
    </source>
</evidence>
<evidence type="ECO:0000259" key="4">
    <source>
        <dbReference type="Pfam" id="PF15739"/>
    </source>
</evidence>